<dbReference type="InterPro" id="IPR011051">
    <property type="entry name" value="RmlC_Cupin_sf"/>
</dbReference>
<evidence type="ECO:0000259" key="3">
    <source>
        <dbReference type="SMART" id="SM00835"/>
    </source>
</evidence>
<accession>A0AAN9FKE6</accession>
<feature type="region of interest" description="Disordered" evidence="1">
    <location>
        <begin position="85"/>
        <end position="107"/>
    </location>
</feature>
<comment type="caution">
    <text evidence="4">The sequence shown here is derived from an EMBL/GenBank/DDBJ whole genome shotgun (WGS) entry which is preliminary data.</text>
</comment>
<feature type="compositionally biased region" description="Basic and acidic residues" evidence="1">
    <location>
        <begin position="85"/>
        <end position="96"/>
    </location>
</feature>
<dbReference type="InterPro" id="IPR006045">
    <property type="entry name" value="Cupin_1"/>
</dbReference>
<feature type="signal peptide" evidence="2">
    <location>
        <begin position="1"/>
        <end position="26"/>
    </location>
</feature>
<evidence type="ECO:0000256" key="2">
    <source>
        <dbReference type="SAM" id="SignalP"/>
    </source>
</evidence>
<dbReference type="SUPFAM" id="SSF51182">
    <property type="entry name" value="RmlC-like cupins"/>
    <property type="match status" value="1"/>
</dbReference>
<dbReference type="InterPro" id="IPR050253">
    <property type="entry name" value="Seed_Storage-Functional"/>
</dbReference>
<feature type="chain" id="PRO_5042911149" description="Cupin type-1 domain-containing protein" evidence="2">
    <location>
        <begin position="27"/>
        <end position="487"/>
    </location>
</feature>
<protein>
    <recommendedName>
        <fullName evidence="3">Cupin type-1 domain-containing protein</fullName>
    </recommendedName>
</protein>
<dbReference type="SMART" id="SM00835">
    <property type="entry name" value="Cupin_1"/>
    <property type="match status" value="2"/>
</dbReference>
<feature type="domain" description="Cupin type-1" evidence="3">
    <location>
        <begin position="107"/>
        <end position="266"/>
    </location>
</feature>
<evidence type="ECO:0000256" key="1">
    <source>
        <dbReference type="SAM" id="MobiDB-lite"/>
    </source>
</evidence>
<dbReference type="CDD" id="cd02244">
    <property type="entry name" value="cupin_7S_vicilin-like_N"/>
    <property type="match status" value="1"/>
</dbReference>
<sequence>MAMKTKLSLAIFLFFLLALFSSLAMARKGREVKDPELETCKHQCRQQHQYTESDIELCTEKCDKYHQMKKEREREIEEEIRRKKEHEIKRSSHHHEEEEEEEEGENPYVFEDQHFDTTVETEGGRVRVLKKFSKLSKFLQGIENFRLAIIEAEPHTFMPPRHLDAEAILFNMKGRGIIGLVVEDKTERLNLESGDIVRIQPGTPFYIVNRDENEKLLLAVFHTPISTPGNYEEFFGPGGRNPESVLTAFSWEVLQAALKGPRKELESLFDQQNEGGIFKIPREQVRAMAPKKSIWPFGGKSNPFNLFSTSPIFANQYGRLLEVGPDNDKSGLQGLNLMLTFANITKRSMTTVYYNTHATKIAVVKDGEGHFEMSCPHVSDSKSKRGRVSYHRISGNLKPGMVFVVPAGHPFVTISSKRNNLQIICFEVNATGNKKLTFAGKNNIVRALDHTAKGLSFNYPPEKVDEIFNRDEQFFFPFFEEPARADA</sequence>
<keyword evidence="2" id="KW-0732">Signal</keyword>
<evidence type="ECO:0000313" key="5">
    <source>
        <dbReference type="Proteomes" id="UP001359559"/>
    </source>
</evidence>
<dbReference type="Gene3D" id="2.60.120.10">
    <property type="entry name" value="Jelly Rolls"/>
    <property type="match status" value="2"/>
</dbReference>
<dbReference type="InterPro" id="IPR014710">
    <property type="entry name" value="RmlC-like_jellyroll"/>
</dbReference>
<dbReference type="PANTHER" id="PTHR31189:SF13">
    <property type="entry name" value="CUPINCIN"/>
    <property type="match status" value="1"/>
</dbReference>
<dbReference type="AlphaFoldDB" id="A0AAN9FKE6"/>
<gene>
    <name evidence="4" type="ORF">RJT34_22640</name>
</gene>
<dbReference type="EMBL" id="JAYKXN010000006">
    <property type="protein sequence ID" value="KAK7277625.1"/>
    <property type="molecule type" value="Genomic_DNA"/>
</dbReference>
<reference evidence="4 5" key="1">
    <citation type="submission" date="2024-01" db="EMBL/GenBank/DDBJ databases">
        <title>The genomes of 5 underutilized Papilionoideae crops provide insights into root nodulation and disease resistance.</title>
        <authorList>
            <person name="Yuan L."/>
        </authorList>
    </citation>
    <scope>NUCLEOTIDE SEQUENCE [LARGE SCALE GENOMIC DNA]</scope>
    <source>
        <strain evidence="4">LY-2023</strain>
        <tissue evidence="4">Leaf</tissue>
    </source>
</reference>
<dbReference type="PANTHER" id="PTHR31189">
    <property type="entry name" value="OS03G0336100 PROTEIN-RELATED"/>
    <property type="match status" value="1"/>
</dbReference>
<feature type="domain" description="Cupin type-1" evidence="3">
    <location>
        <begin position="304"/>
        <end position="465"/>
    </location>
</feature>
<organism evidence="4 5">
    <name type="scientific">Clitoria ternatea</name>
    <name type="common">Butterfly pea</name>
    <dbReference type="NCBI Taxonomy" id="43366"/>
    <lineage>
        <taxon>Eukaryota</taxon>
        <taxon>Viridiplantae</taxon>
        <taxon>Streptophyta</taxon>
        <taxon>Embryophyta</taxon>
        <taxon>Tracheophyta</taxon>
        <taxon>Spermatophyta</taxon>
        <taxon>Magnoliopsida</taxon>
        <taxon>eudicotyledons</taxon>
        <taxon>Gunneridae</taxon>
        <taxon>Pentapetalae</taxon>
        <taxon>rosids</taxon>
        <taxon>fabids</taxon>
        <taxon>Fabales</taxon>
        <taxon>Fabaceae</taxon>
        <taxon>Papilionoideae</taxon>
        <taxon>50 kb inversion clade</taxon>
        <taxon>NPAAA clade</taxon>
        <taxon>indigoferoid/millettioid clade</taxon>
        <taxon>Phaseoleae</taxon>
        <taxon>Clitoria</taxon>
    </lineage>
</organism>
<evidence type="ECO:0000313" key="4">
    <source>
        <dbReference type="EMBL" id="KAK7277625.1"/>
    </source>
</evidence>
<dbReference type="Proteomes" id="UP001359559">
    <property type="component" value="Unassembled WGS sequence"/>
</dbReference>
<keyword evidence="5" id="KW-1185">Reference proteome</keyword>
<name>A0AAN9FKE6_CLITE</name>
<dbReference type="Pfam" id="PF00190">
    <property type="entry name" value="Cupin_1"/>
    <property type="match status" value="2"/>
</dbReference>
<proteinExistence type="predicted"/>
<dbReference type="CDD" id="cd02245">
    <property type="entry name" value="cupin_7S_vicilin-like_C"/>
    <property type="match status" value="1"/>
</dbReference>